<keyword evidence="5" id="KW-0472">Membrane</keyword>
<dbReference type="PANTHER" id="PTHR11910">
    <property type="entry name" value="ATP SYNTHASE DELTA CHAIN"/>
    <property type="match status" value="1"/>
</dbReference>
<evidence type="ECO:0000313" key="7">
    <source>
        <dbReference type="EMBL" id="CAD8435998.1"/>
    </source>
</evidence>
<accession>A0A7S0CW79</accession>
<keyword evidence="3" id="KW-0375">Hydrogen ion transport</keyword>
<keyword evidence="4" id="KW-0406">Ion transport</keyword>
<evidence type="ECO:0000256" key="2">
    <source>
        <dbReference type="ARBA" id="ARBA00022448"/>
    </source>
</evidence>
<dbReference type="InterPro" id="IPR000711">
    <property type="entry name" value="ATPase_OSCP/dsu"/>
</dbReference>
<dbReference type="PRINTS" id="PR00125">
    <property type="entry name" value="ATPASEDELTA"/>
</dbReference>
<keyword evidence="6" id="KW-0066">ATP synthesis</keyword>
<reference evidence="7" key="1">
    <citation type="submission" date="2021-01" db="EMBL/GenBank/DDBJ databases">
        <authorList>
            <person name="Corre E."/>
            <person name="Pelletier E."/>
            <person name="Niang G."/>
            <person name="Scheremetjew M."/>
            <person name="Finn R."/>
            <person name="Kale V."/>
            <person name="Holt S."/>
            <person name="Cochrane G."/>
            <person name="Meng A."/>
            <person name="Brown T."/>
            <person name="Cohen L."/>
        </authorList>
    </citation>
    <scope>NUCLEOTIDE SEQUENCE</scope>
    <source>
        <strain evidence="7">CCMP2058</strain>
    </source>
</reference>
<dbReference type="GO" id="GO:0016020">
    <property type="term" value="C:membrane"/>
    <property type="evidence" value="ECO:0007669"/>
    <property type="project" value="UniProtKB-SubCell"/>
</dbReference>
<keyword evidence="2" id="KW-0813">Transport</keyword>
<comment type="subcellular location">
    <subcellularLocation>
        <location evidence="1">Membrane</location>
    </subcellularLocation>
</comment>
<organism evidence="7">
    <name type="scientific">Amorphochlora amoebiformis</name>
    <dbReference type="NCBI Taxonomy" id="1561963"/>
    <lineage>
        <taxon>Eukaryota</taxon>
        <taxon>Sar</taxon>
        <taxon>Rhizaria</taxon>
        <taxon>Cercozoa</taxon>
        <taxon>Chlorarachniophyceae</taxon>
        <taxon>Amorphochlora</taxon>
    </lineage>
</organism>
<evidence type="ECO:0000256" key="4">
    <source>
        <dbReference type="ARBA" id="ARBA00023065"/>
    </source>
</evidence>
<evidence type="ECO:0000256" key="6">
    <source>
        <dbReference type="ARBA" id="ARBA00023310"/>
    </source>
</evidence>
<proteinExistence type="predicted"/>
<gene>
    <name evidence="7" type="ORF">LAMO00422_LOCUS3805</name>
</gene>
<dbReference type="AlphaFoldDB" id="A0A7S0CW79"/>
<sequence>MEEGVVLDLPAIAEEFEELASKVMREVKVEIVSAAPLSDRQKAQLLSIIQKYVDNDATLLLTEKVEANLIAGFQLMIGDRYVDLSAKKSVDSIMSKIPSA</sequence>
<dbReference type="Pfam" id="PF00213">
    <property type="entry name" value="OSCP"/>
    <property type="match status" value="1"/>
</dbReference>
<evidence type="ECO:0000256" key="5">
    <source>
        <dbReference type="ARBA" id="ARBA00023136"/>
    </source>
</evidence>
<dbReference type="GO" id="GO:0046933">
    <property type="term" value="F:proton-transporting ATP synthase activity, rotational mechanism"/>
    <property type="evidence" value="ECO:0007669"/>
    <property type="project" value="InterPro"/>
</dbReference>
<evidence type="ECO:0000256" key="3">
    <source>
        <dbReference type="ARBA" id="ARBA00022781"/>
    </source>
</evidence>
<dbReference type="EMBL" id="HBEM01005435">
    <property type="protein sequence ID" value="CAD8435998.1"/>
    <property type="molecule type" value="Transcribed_RNA"/>
</dbReference>
<evidence type="ECO:0000256" key="1">
    <source>
        <dbReference type="ARBA" id="ARBA00004370"/>
    </source>
</evidence>
<protein>
    <submittedName>
        <fullName evidence="7">Uncharacterized protein</fullName>
    </submittedName>
</protein>
<name>A0A7S0CW79_9EUKA</name>